<organism evidence="1 2">
    <name type="scientific">Pseudocercospora eumusae</name>
    <dbReference type="NCBI Taxonomy" id="321146"/>
    <lineage>
        <taxon>Eukaryota</taxon>
        <taxon>Fungi</taxon>
        <taxon>Dikarya</taxon>
        <taxon>Ascomycota</taxon>
        <taxon>Pezizomycotina</taxon>
        <taxon>Dothideomycetes</taxon>
        <taxon>Dothideomycetidae</taxon>
        <taxon>Mycosphaerellales</taxon>
        <taxon>Mycosphaerellaceae</taxon>
        <taxon>Pseudocercospora</taxon>
    </lineage>
</organism>
<accession>A0A139GXL4</accession>
<dbReference type="Proteomes" id="UP000070133">
    <property type="component" value="Unassembled WGS sequence"/>
</dbReference>
<evidence type="ECO:0000313" key="1">
    <source>
        <dbReference type="EMBL" id="KXS94868.1"/>
    </source>
</evidence>
<protein>
    <submittedName>
        <fullName evidence="1">Uncharacterized protein</fullName>
    </submittedName>
</protein>
<dbReference type="EMBL" id="LFZN01000251">
    <property type="protein sequence ID" value="KXS94868.1"/>
    <property type="molecule type" value="Genomic_DNA"/>
</dbReference>
<gene>
    <name evidence="1" type="ORF">AC578_1121</name>
</gene>
<dbReference type="AlphaFoldDB" id="A0A139GXL4"/>
<reference evidence="1 2" key="1">
    <citation type="submission" date="2015-07" db="EMBL/GenBank/DDBJ databases">
        <title>Comparative genomics of the Sigatoka disease complex on banana suggests a link between parallel evolutionary changes in Pseudocercospora fijiensis and Pseudocercospora eumusae and increased virulence on the banana host.</title>
        <authorList>
            <person name="Chang T.-C."/>
            <person name="Salvucci A."/>
            <person name="Crous P.W."/>
            <person name="Stergiopoulos I."/>
        </authorList>
    </citation>
    <scope>NUCLEOTIDE SEQUENCE [LARGE SCALE GENOMIC DNA]</scope>
    <source>
        <strain evidence="1 2">CBS 114824</strain>
    </source>
</reference>
<keyword evidence="2" id="KW-1185">Reference proteome</keyword>
<evidence type="ECO:0000313" key="2">
    <source>
        <dbReference type="Proteomes" id="UP000070133"/>
    </source>
</evidence>
<comment type="caution">
    <text evidence="1">The sequence shown here is derived from an EMBL/GenBank/DDBJ whole genome shotgun (WGS) entry which is preliminary data.</text>
</comment>
<proteinExistence type="predicted"/>
<sequence length="166" mass="19221">MIDARTIAFFTRVLFQTLNDDENSIEFIKQVYGKRRLQAIMSRAEVLVGTLPRRTITSANLRPQSSPKFQAEAETSVIVKKFKDIMARGEDQISMQDLYGDEEGRNSLAYNVMGEVWCMDGWNSTIGKVDGLGYVNGRTLYWEAWVMGWRIRQNRREFVHEAWGNE</sequence>
<name>A0A139GXL4_9PEZI</name>